<dbReference type="Gene3D" id="3.10.450.50">
    <property type="match status" value="1"/>
</dbReference>
<protein>
    <submittedName>
        <fullName evidence="2">YybH family protein</fullName>
    </submittedName>
</protein>
<comment type="caution">
    <text evidence="2">The sequence shown here is derived from an EMBL/GenBank/DDBJ whole genome shotgun (WGS) entry which is preliminary data.</text>
</comment>
<dbReference type="InterPro" id="IPR032710">
    <property type="entry name" value="NTF2-like_dom_sf"/>
</dbReference>
<dbReference type="InterPro" id="IPR037401">
    <property type="entry name" value="SnoaL-like"/>
</dbReference>
<evidence type="ECO:0000313" key="2">
    <source>
        <dbReference type="EMBL" id="MFC3226464.1"/>
    </source>
</evidence>
<proteinExistence type="predicted"/>
<name>A0ABV7KW25_9PROT</name>
<organism evidence="2 3">
    <name type="scientific">Marinibaculum pumilum</name>
    <dbReference type="NCBI Taxonomy" id="1766165"/>
    <lineage>
        <taxon>Bacteria</taxon>
        <taxon>Pseudomonadati</taxon>
        <taxon>Pseudomonadota</taxon>
        <taxon>Alphaproteobacteria</taxon>
        <taxon>Rhodospirillales</taxon>
        <taxon>Rhodospirillaceae</taxon>
        <taxon>Marinibaculum</taxon>
    </lineage>
</organism>
<gene>
    <name evidence="2" type="ORF">ACFOGJ_04440</name>
</gene>
<feature type="domain" description="SnoaL-like" evidence="1">
    <location>
        <begin position="11"/>
        <end position="129"/>
    </location>
</feature>
<accession>A0ABV7KW25</accession>
<dbReference type="SUPFAM" id="SSF54427">
    <property type="entry name" value="NTF2-like"/>
    <property type="match status" value="1"/>
</dbReference>
<sequence>MHGNDDVAALRALIEGWVQALKDKDAAAVVACGASGLTAFTLAPPLVSDSTDATGLQAWFDTWQGGLGYELRDLEIAAGGDLGHAHFLTRLDGTKTDGSDAGLWFRQTLCFRRLEAGWRIVHLHQSVPFYMDGSFRAAVDLMP</sequence>
<dbReference type="RefSeq" id="WP_379898465.1">
    <property type="nucleotide sequence ID" value="NZ_JBHRTR010000013.1"/>
</dbReference>
<evidence type="ECO:0000259" key="1">
    <source>
        <dbReference type="Pfam" id="PF13474"/>
    </source>
</evidence>
<dbReference type="Pfam" id="PF13474">
    <property type="entry name" value="SnoaL_3"/>
    <property type="match status" value="1"/>
</dbReference>
<keyword evidence="3" id="KW-1185">Reference proteome</keyword>
<evidence type="ECO:0000313" key="3">
    <source>
        <dbReference type="Proteomes" id="UP001595528"/>
    </source>
</evidence>
<reference evidence="3" key="1">
    <citation type="journal article" date="2019" name="Int. J. Syst. Evol. Microbiol.">
        <title>The Global Catalogue of Microorganisms (GCM) 10K type strain sequencing project: providing services to taxonomists for standard genome sequencing and annotation.</title>
        <authorList>
            <consortium name="The Broad Institute Genomics Platform"/>
            <consortium name="The Broad Institute Genome Sequencing Center for Infectious Disease"/>
            <person name="Wu L."/>
            <person name="Ma J."/>
        </authorList>
    </citation>
    <scope>NUCLEOTIDE SEQUENCE [LARGE SCALE GENOMIC DNA]</scope>
    <source>
        <strain evidence="3">KCTC 42964</strain>
    </source>
</reference>
<dbReference type="EMBL" id="JBHRTR010000013">
    <property type="protein sequence ID" value="MFC3226464.1"/>
    <property type="molecule type" value="Genomic_DNA"/>
</dbReference>
<dbReference type="Proteomes" id="UP001595528">
    <property type="component" value="Unassembled WGS sequence"/>
</dbReference>